<dbReference type="InterPro" id="IPR007963">
    <property type="entry name" value="Peptidase_M61_catalytic"/>
</dbReference>
<keyword evidence="3" id="KW-1185">Reference proteome</keyword>
<dbReference type="InterPro" id="IPR027268">
    <property type="entry name" value="Peptidase_M4/M1_CTD_sf"/>
</dbReference>
<proteinExistence type="predicted"/>
<reference evidence="2 3" key="1">
    <citation type="journal article" date="2019" name="Int. J. Syst. Evol. Microbiol.">
        <title>The Global Catalogue of Microorganisms (GCM) 10K type strain sequencing project: providing services to taxonomists for standard genome sequencing and annotation.</title>
        <authorList>
            <consortium name="The Broad Institute Genomics Platform"/>
            <consortium name="The Broad Institute Genome Sequencing Center for Infectious Disease"/>
            <person name="Wu L."/>
            <person name="Ma J."/>
        </authorList>
    </citation>
    <scope>NUCLEOTIDE SEQUENCE [LARGE SCALE GENOMIC DNA]</scope>
    <source>
        <strain evidence="2 3">JCM 14603</strain>
    </source>
</reference>
<dbReference type="EMBL" id="BAAAES010000025">
    <property type="protein sequence ID" value="GAA0678675.1"/>
    <property type="molecule type" value="Genomic_DNA"/>
</dbReference>
<dbReference type="Proteomes" id="UP001500238">
    <property type="component" value="Unassembled WGS sequence"/>
</dbReference>
<dbReference type="RefSeq" id="WP_163956339.1">
    <property type="nucleotide sequence ID" value="NZ_BAAAES010000025.1"/>
</dbReference>
<name>A0ABN1I0J8_9SPHN</name>
<feature type="domain" description="Peptidase M61 catalytic" evidence="1">
    <location>
        <begin position="286"/>
        <end position="368"/>
    </location>
</feature>
<comment type="caution">
    <text evidence="2">The sequence shown here is derived from an EMBL/GenBank/DDBJ whole genome shotgun (WGS) entry which is preliminary data.</text>
</comment>
<evidence type="ECO:0000313" key="2">
    <source>
        <dbReference type="EMBL" id="GAA0678675.1"/>
    </source>
</evidence>
<evidence type="ECO:0000259" key="1">
    <source>
        <dbReference type="Pfam" id="PF05299"/>
    </source>
</evidence>
<dbReference type="Gene3D" id="1.10.390.10">
    <property type="entry name" value="Neutral Protease Domain 2"/>
    <property type="match status" value="1"/>
</dbReference>
<dbReference type="Pfam" id="PF05299">
    <property type="entry name" value="Peptidase_M61"/>
    <property type="match status" value="1"/>
</dbReference>
<sequence>MRLLLSIAALSLSTAASPTRLEPVHYTLAPEMSGDELTGLRIQVSFRADPSGVTDFRWDDGWSGERRLWQWTRDLKVAGATIVERRDGGHWQIRAVPGANLTVSYRVVSAYDHDPTVEDTEQARPVVRPRWFYAAGNALFGFPGGREAVPATFDWIGTPGIGFASDLEHLAGRSRSALRSGTIADALESIVIGGRDLQTFSAHDGSGVRVATIGRYAFTPEQLNALARQVIAVERDFWRTGRRAPFLVTAAPIVGDPTVMSMGGTGRGDAFALWVDQRTPLERMKWLLAHEYFHTWNSARLGTMPQDRKTRPAHYWFSEGFTDYYARALMVRAGLISPADFAAQWNEMLAAYAGSPVRTLSGPQAASAFWENDAAQKLAYQRGALLAAIWNRKLLEASGGRVNLDTVMHAQLATARTSGEYATDLFRQMANRKGLDIAADEARYLEGGEPILLPADTFGACATIVTNQRPSFSRGFDAEATAAAGNVVTGVDPRLPAYVAGLRDGMKIVERTEGETDNASVPYGLRVEDNGVKRIIRYLPQGLSRVSVQEVKINQLNDRQCRKTLSGMAGGTSP</sequence>
<evidence type="ECO:0000313" key="3">
    <source>
        <dbReference type="Proteomes" id="UP001500238"/>
    </source>
</evidence>
<protein>
    <submittedName>
        <fullName evidence="2">M61 family metallopeptidase</fullName>
    </submittedName>
</protein>
<gene>
    <name evidence="2" type="ORF">GCM10009102_33990</name>
</gene>
<dbReference type="SUPFAM" id="SSF55486">
    <property type="entry name" value="Metalloproteases ('zincins'), catalytic domain"/>
    <property type="match status" value="1"/>
</dbReference>
<accession>A0ABN1I0J8</accession>
<organism evidence="2 3">
    <name type="scientific">Sphingomonas insulae</name>
    <dbReference type="NCBI Taxonomy" id="424800"/>
    <lineage>
        <taxon>Bacteria</taxon>
        <taxon>Pseudomonadati</taxon>
        <taxon>Pseudomonadota</taxon>
        <taxon>Alphaproteobacteria</taxon>
        <taxon>Sphingomonadales</taxon>
        <taxon>Sphingomonadaceae</taxon>
        <taxon>Sphingomonas</taxon>
    </lineage>
</organism>